<dbReference type="GO" id="GO:0031047">
    <property type="term" value="P:regulatory ncRNA-mediated gene silencing"/>
    <property type="evidence" value="ECO:0007669"/>
    <property type="project" value="InterPro"/>
</dbReference>
<dbReference type="PANTHER" id="PTHR46619:SF3">
    <property type="entry name" value="RNA RECOGNITION MOTIF XS DOMAIN PROTEIN"/>
    <property type="match status" value="1"/>
</dbReference>
<organism evidence="1 2">
    <name type="scientific">Ensete ventricosum</name>
    <name type="common">Abyssinian banana</name>
    <name type="synonym">Musa ensete</name>
    <dbReference type="NCBI Taxonomy" id="4639"/>
    <lineage>
        <taxon>Eukaryota</taxon>
        <taxon>Viridiplantae</taxon>
        <taxon>Streptophyta</taxon>
        <taxon>Embryophyta</taxon>
        <taxon>Tracheophyta</taxon>
        <taxon>Spermatophyta</taxon>
        <taxon>Magnoliopsida</taxon>
        <taxon>Liliopsida</taxon>
        <taxon>Zingiberales</taxon>
        <taxon>Musaceae</taxon>
        <taxon>Ensete</taxon>
    </lineage>
</organism>
<sequence length="155" mass="17304">MVRGKVGFRGYGSSHPTKVLNTVPYWCIDQLSVWYILSYLGFGGGKSKSIYGKEGHTGITVVKFANTPAGMEEAGRLAEYFEKDNCGRKGWARAQASQFVDDEKDPLLVKADETTGEKKRILFGYLATTSDLEIIDLDTRKRAVIKSRRELDLSD</sequence>
<dbReference type="AlphaFoldDB" id="A0A444C3S7"/>
<dbReference type="Proteomes" id="UP000287651">
    <property type="component" value="Unassembled WGS sequence"/>
</dbReference>
<evidence type="ECO:0000313" key="2">
    <source>
        <dbReference type="Proteomes" id="UP000287651"/>
    </source>
</evidence>
<dbReference type="EMBL" id="AMZH03010597">
    <property type="protein sequence ID" value="RRT54450.1"/>
    <property type="molecule type" value="Genomic_DNA"/>
</dbReference>
<name>A0A444C3S7_ENSVE</name>
<dbReference type="Pfam" id="PF03468">
    <property type="entry name" value="XS"/>
    <property type="match status" value="1"/>
</dbReference>
<proteinExistence type="predicted"/>
<protein>
    <submittedName>
        <fullName evidence="1">Uncharacterized protein</fullName>
    </submittedName>
</protein>
<dbReference type="PANTHER" id="PTHR46619">
    <property type="entry name" value="RNA RECOGNITION MOTIF XS DOMAIN PROTEIN-RELATED"/>
    <property type="match status" value="1"/>
</dbReference>
<gene>
    <name evidence="1" type="ORF">B296_00037456</name>
</gene>
<dbReference type="InterPro" id="IPR005380">
    <property type="entry name" value="XS_domain"/>
</dbReference>
<reference evidence="1 2" key="1">
    <citation type="journal article" date="2014" name="Agronomy (Basel)">
        <title>A Draft Genome Sequence for Ensete ventricosum, the Drought-Tolerant Tree Against Hunger.</title>
        <authorList>
            <person name="Harrison J."/>
            <person name="Moore K.A."/>
            <person name="Paszkiewicz K."/>
            <person name="Jones T."/>
            <person name="Grant M."/>
            <person name="Ambacheew D."/>
            <person name="Muzemil S."/>
            <person name="Studholme D.J."/>
        </authorList>
    </citation>
    <scope>NUCLEOTIDE SEQUENCE [LARGE SCALE GENOMIC DNA]</scope>
</reference>
<accession>A0A444C3S7</accession>
<evidence type="ECO:0000313" key="1">
    <source>
        <dbReference type="EMBL" id="RRT54450.1"/>
    </source>
</evidence>
<dbReference type="Gene3D" id="3.30.70.2890">
    <property type="entry name" value="XS domain"/>
    <property type="match status" value="1"/>
</dbReference>
<comment type="caution">
    <text evidence="1">The sequence shown here is derived from an EMBL/GenBank/DDBJ whole genome shotgun (WGS) entry which is preliminary data.</text>
</comment>
<dbReference type="InterPro" id="IPR038588">
    <property type="entry name" value="XS_domain_sf"/>
</dbReference>